<dbReference type="InterPro" id="IPR009830">
    <property type="entry name" value="LppX/LprAFG"/>
</dbReference>
<evidence type="ECO:0000256" key="1">
    <source>
        <dbReference type="ARBA" id="ARBA00004196"/>
    </source>
</evidence>
<dbReference type="STRING" id="70996.SE18_15515"/>
<dbReference type="OrthoDB" id="154615at2"/>
<dbReference type="InterPro" id="IPR029046">
    <property type="entry name" value="LolA/LolB/LppX"/>
</dbReference>
<comment type="subcellular location">
    <subcellularLocation>
        <location evidence="1">Cell envelope</location>
    </subcellularLocation>
</comment>
<dbReference type="Pfam" id="PF07161">
    <property type="entry name" value="LppX_LprAFG"/>
    <property type="match status" value="1"/>
</dbReference>
<dbReference type="PROSITE" id="PS51257">
    <property type="entry name" value="PROKAR_LIPOPROTEIN"/>
    <property type="match status" value="1"/>
</dbReference>
<dbReference type="CDD" id="cd16334">
    <property type="entry name" value="LppX-like"/>
    <property type="match status" value="1"/>
</dbReference>
<evidence type="ECO:0000313" key="6">
    <source>
        <dbReference type="Proteomes" id="UP000050277"/>
    </source>
</evidence>
<dbReference type="RefSeq" id="WP_054535379.1">
    <property type="nucleotide sequence ID" value="NZ_LGKP01000023.1"/>
</dbReference>
<organism evidence="5 6">
    <name type="scientific">Herpetosiphon geysericola</name>
    <dbReference type="NCBI Taxonomy" id="70996"/>
    <lineage>
        <taxon>Bacteria</taxon>
        <taxon>Bacillati</taxon>
        <taxon>Chloroflexota</taxon>
        <taxon>Chloroflexia</taxon>
        <taxon>Herpetosiphonales</taxon>
        <taxon>Herpetosiphonaceae</taxon>
        <taxon>Herpetosiphon</taxon>
    </lineage>
</organism>
<proteinExistence type="inferred from homology"/>
<evidence type="ECO:0000313" key="5">
    <source>
        <dbReference type="EMBL" id="KPL85741.1"/>
    </source>
</evidence>
<keyword evidence="3" id="KW-0472">Membrane</keyword>
<comment type="caution">
    <text evidence="5">The sequence shown here is derived from an EMBL/GenBank/DDBJ whole genome shotgun (WGS) entry which is preliminary data.</text>
</comment>
<protein>
    <recommendedName>
        <fullName evidence="7">LppX_LprAFG lipoprotein</fullName>
    </recommendedName>
</protein>
<name>A0A0P6XPI9_9CHLR</name>
<evidence type="ECO:0008006" key="7">
    <source>
        <dbReference type="Google" id="ProtNLM"/>
    </source>
</evidence>
<sequence>MRWWKKLSLLVLAMALVACGNADVDAAKVASEGATAFESVNNFHFKLTVSDGEAAPLGDIIIIDADGDSIRPDKIQAKIKAKLAGAPIAVNINGIIIGADAWITPNPFNATTYEKLADTGGLETFSPAKGISDVLRGLKNPSFVEEAEIDGVATYHISGEVDAQSVSALTGGVAEAGTIKLDLWIGKDDKLLRQLVAVGRLVSSEKETIKRTLVVSQFNQSITITPPQ</sequence>
<evidence type="ECO:0000256" key="4">
    <source>
        <dbReference type="SAM" id="SignalP"/>
    </source>
</evidence>
<dbReference type="GO" id="GO:0030313">
    <property type="term" value="C:cell envelope"/>
    <property type="evidence" value="ECO:0007669"/>
    <property type="project" value="UniProtKB-SubCell"/>
</dbReference>
<dbReference type="Proteomes" id="UP000050277">
    <property type="component" value="Unassembled WGS sequence"/>
</dbReference>
<feature type="signal peptide" evidence="4">
    <location>
        <begin position="1"/>
        <end position="22"/>
    </location>
</feature>
<dbReference type="AlphaFoldDB" id="A0A0P6XPI9"/>
<comment type="similarity">
    <text evidence="2">Belongs to the LppX/LprAFG lipoprotein family.</text>
</comment>
<feature type="chain" id="PRO_5006133162" description="LppX_LprAFG lipoprotein" evidence="4">
    <location>
        <begin position="23"/>
        <end position="228"/>
    </location>
</feature>
<evidence type="ECO:0000256" key="2">
    <source>
        <dbReference type="ARBA" id="ARBA00009194"/>
    </source>
</evidence>
<evidence type="ECO:0000256" key="3">
    <source>
        <dbReference type="ARBA" id="ARBA00022475"/>
    </source>
</evidence>
<dbReference type="EMBL" id="LGKP01000023">
    <property type="protein sequence ID" value="KPL85741.1"/>
    <property type="molecule type" value="Genomic_DNA"/>
</dbReference>
<reference evidence="5 6" key="1">
    <citation type="submission" date="2015-07" db="EMBL/GenBank/DDBJ databases">
        <title>Whole genome sequence of Herpetosiphon geysericola DSM 7119.</title>
        <authorList>
            <person name="Hemp J."/>
            <person name="Ward L.M."/>
            <person name="Pace L.A."/>
            <person name="Fischer W.W."/>
        </authorList>
    </citation>
    <scope>NUCLEOTIDE SEQUENCE [LARGE SCALE GENOMIC DNA]</scope>
    <source>
        <strain evidence="5 6">DSM 7119</strain>
    </source>
</reference>
<keyword evidence="4" id="KW-0732">Signal</keyword>
<keyword evidence="6" id="KW-1185">Reference proteome</keyword>
<gene>
    <name evidence="5" type="ORF">SE18_15515</name>
</gene>
<dbReference type="SUPFAM" id="SSF89392">
    <property type="entry name" value="Prokaryotic lipoproteins and lipoprotein localization factors"/>
    <property type="match status" value="1"/>
</dbReference>
<dbReference type="Gene3D" id="2.50.20.20">
    <property type="match status" value="1"/>
</dbReference>
<accession>A0A0P6XPI9</accession>
<keyword evidence="3" id="KW-1003">Cell membrane</keyword>